<name>A0A4Y6PSI9_PERCE</name>
<organism evidence="2 3">
    <name type="scientific">Persicimonas caeni</name>
    <dbReference type="NCBI Taxonomy" id="2292766"/>
    <lineage>
        <taxon>Bacteria</taxon>
        <taxon>Deltaproteobacteria</taxon>
        <taxon>Bradymonadales</taxon>
        <taxon>Bradymonadaceae</taxon>
        <taxon>Persicimonas</taxon>
    </lineage>
</organism>
<keyword evidence="1" id="KW-0732">Signal</keyword>
<sequence>MSRCLTKLVVLGLLTVATPAVAQDASQAKDTKQGPVNALGQLKAEPMGSFAGERIWNAVELDGGNKVFRLRTNSANAAVRKAFQERFEAHKGALETCADGELLERSERALLSITLTTKKDGSIATTTVVKNELGEEVEKCVRALVAPINVGKSAKPEKFAVIAEWIPSYQPPKNGLGLIGTGGKGTMTKREAFGRTDGKSKKKVARPQVTPGEFSIEGGLDEKLARRVVRRHRRATIYCYEKRLLANPKLAGKLTVELTVEKSGRVGEAKIADSSLGDAKVDDCIQRVHKRLRFPRPDDGEAKISYELTFSPR</sequence>
<dbReference type="Proteomes" id="UP000315995">
    <property type="component" value="Chromosome"/>
</dbReference>
<dbReference type="RefSeq" id="WP_141197564.1">
    <property type="nucleotide sequence ID" value="NZ_CP041186.1"/>
</dbReference>
<feature type="chain" id="PRO_5030106361" evidence="1">
    <location>
        <begin position="23"/>
        <end position="313"/>
    </location>
</feature>
<evidence type="ECO:0000313" key="3">
    <source>
        <dbReference type="Proteomes" id="UP000315995"/>
    </source>
</evidence>
<dbReference type="InterPro" id="IPR049806">
    <property type="entry name" value="MasK-like_C"/>
</dbReference>
<dbReference type="NCBIfam" id="NF033768">
    <property type="entry name" value="myxo_SS_tail"/>
    <property type="match status" value="1"/>
</dbReference>
<evidence type="ECO:0000256" key="1">
    <source>
        <dbReference type="SAM" id="SignalP"/>
    </source>
</evidence>
<proteinExistence type="predicted"/>
<dbReference type="EMBL" id="CP041186">
    <property type="protein sequence ID" value="QDG51079.1"/>
    <property type="molecule type" value="Genomic_DNA"/>
</dbReference>
<dbReference type="AlphaFoldDB" id="A0A4Y6PSI9"/>
<reference evidence="2 3" key="1">
    <citation type="submission" date="2019-06" db="EMBL/GenBank/DDBJ databases">
        <title>Persicimonas caeni gen. nov., sp. nov., a predatory bacterium isolated from solar saltern.</title>
        <authorList>
            <person name="Wang S."/>
        </authorList>
    </citation>
    <scope>NUCLEOTIDE SEQUENCE [LARGE SCALE GENOMIC DNA]</scope>
    <source>
        <strain evidence="2 3">YN101</strain>
    </source>
</reference>
<protein>
    <submittedName>
        <fullName evidence="2">AgmX/PglI C-terminal domain-containing protein</fullName>
    </submittedName>
</protein>
<feature type="signal peptide" evidence="1">
    <location>
        <begin position="1"/>
        <end position="22"/>
    </location>
</feature>
<dbReference type="Gene3D" id="3.30.1150.10">
    <property type="match status" value="1"/>
</dbReference>
<accession>A0A5B8Y361</accession>
<evidence type="ECO:0000313" key="2">
    <source>
        <dbReference type="EMBL" id="QDG51079.1"/>
    </source>
</evidence>
<dbReference type="OrthoDB" id="5518422at2"/>
<dbReference type="SUPFAM" id="SSF74653">
    <property type="entry name" value="TolA/TonB C-terminal domain"/>
    <property type="match status" value="1"/>
</dbReference>
<keyword evidence="3" id="KW-1185">Reference proteome</keyword>
<accession>A0A4Y6PSI9</accession>
<gene>
    <name evidence="2" type="ORF">FIV42_10135</name>
</gene>